<dbReference type="EMBL" id="HACG01007043">
    <property type="protein sequence ID" value="CEK53908.1"/>
    <property type="molecule type" value="Transcribed_RNA"/>
</dbReference>
<proteinExistence type="predicted"/>
<feature type="non-terminal residue" evidence="1">
    <location>
        <position position="67"/>
    </location>
</feature>
<accession>A0A0B6YCQ6</accession>
<protein>
    <submittedName>
        <fullName evidence="1">Uncharacterized protein</fullName>
    </submittedName>
</protein>
<sequence>NTELNAQHENHNVKDENYRLNPVSDNTYWKNSMFTLPGSKGFAQWSNSIGDSESDHVIRGSSISSSG</sequence>
<name>A0A0B6YCQ6_9EUPU</name>
<feature type="non-terminal residue" evidence="1">
    <location>
        <position position="1"/>
    </location>
</feature>
<reference evidence="1" key="1">
    <citation type="submission" date="2014-12" db="EMBL/GenBank/DDBJ databases">
        <title>Insight into the proteome of Arion vulgaris.</title>
        <authorList>
            <person name="Aradska J."/>
            <person name="Bulat T."/>
            <person name="Smidak R."/>
            <person name="Sarate P."/>
            <person name="Gangsoo J."/>
            <person name="Sialana F."/>
            <person name="Bilban M."/>
            <person name="Lubec G."/>
        </authorList>
    </citation>
    <scope>NUCLEOTIDE SEQUENCE</scope>
    <source>
        <tissue evidence="1">Skin</tissue>
    </source>
</reference>
<gene>
    <name evidence="1" type="primary">ORF21526</name>
</gene>
<organism evidence="1">
    <name type="scientific">Arion vulgaris</name>
    <dbReference type="NCBI Taxonomy" id="1028688"/>
    <lineage>
        <taxon>Eukaryota</taxon>
        <taxon>Metazoa</taxon>
        <taxon>Spiralia</taxon>
        <taxon>Lophotrochozoa</taxon>
        <taxon>Mollusca</taxon>
        <taxon>Gastropoda</taxon>
        <taxon>Heterobranchia</taxon>
        <taxon>Euthyneura</taxon>
        <taxon>Panpulmonata</taxon>
        <taxon>Eupulmonata</taxon>
        <taxon>Stylommatophora</taxon>
        <taxon>Helicina</taxon>
        <taxon>Arionoidea</taxon>
        <taxon>Arionidae</taxon>
        <taxon>Arion</taxon>
    </lineage>
</organism>
<evidence type="ECO:0000313" key="1">
    <source>
        <dbReference type="EMBL" id="CEK53908.1"/>
    </source>
</evidence>
<dbReference type="AlphaFoldDB" id="A0A0B6YCQ6"/>